<evidence type="ECO:0000313" key="1">
    <source>
        <dbReference type="EMBL" id="OHT23138.1"/>
    </source>
</evidence>
<dbReference type="SUPFAM" id="SSF81301">
    <property type="entry name" value="Nucleotidyltransferase"/>
    <property type="match status" value="1"/>
</dbReference>
<dbReference type="AlphaFoldDB" id="A0A1S1HM27"/>
<keyword evidence="2" id="KW-1185">Reference proteome</keyword>
<dbReference type="InterPro" id="IPR053860">
    <property type="entry name" value="DUF6932"/>
</dbReference>
<proteinExistence type="predicted"/>
<dbReference type="InterPro" id="IPR043519">
    <property type="entry name" value="NT_sf"/>
</dbReference>
<dbReference type="Proteomes" id="UP000179588">
    <property type="component" value="Unassembled WGS sequence"/>
</dbReference>
<dbReference type="EMBL" id="LVIE01000190">
    <property type="protein sequence ID" value="OHT23138.1"/>
    <property type="molecule type" value="Genomic_DNA"/>
</dbReference>
<evidence type="ECO:0000313" key="2">
    <source>
        <dbReference type="Proteomes" id="UP000179588"/>
    </source>
</evidence>
<dbReference type="Pfam" id="PF22014">
    <property type="entry name" value="DUF6932"/>
    <property type="match status" value="1"/>
</dbReference>
<comment type="caution">
    <text evidence="1">The sequence shown here is derived from an EMBL/GenBank/DDBJ whole genome shotgun (WGS) entry which is preliminary data.</text>
</comment>
<reference evidence="1 2" key="1">
    <citation type="submission" date="2016-03" db="EMBL/GenBank/DDBJ databases">
        <title>Genome sequence of Providencia stuartii strain, isolated from the salivary glands of larval Lucilia sericata.</title>
        <authorList>
            <person name="Yuan Y."/>
            <person name="Zhang Y."/>
            <person name="Fu S."/>
            <person name="Crippen T.L."/>
            <person name="Visi D."/>
            <person name="Benbow M.E."/>
            <person name="Allen M."/>
            <person name="Tomberlin J.K."/>
            <person name="Sze S.-H."/>
            <person name="Tarone A.M."/>
        </authorList>
    </citation>
    <scope>NUCLEOTIDE SEQUENCE [LARGE SCALE GENOMIC DNA]</scope>
    <source>
        <strain evidence="1 2">Crippen</strain>
    </source>
</reference>
<gene>
    <name evidence="1" type="ORF">A3Q29_06820</name>
</gene>
<name>A0A1S1HM27_PROST</name>
<accession>A0A1S1HM27</accession>
<protein>
    <submittedName>
        <fullName evidence="1">Uncharacterized protein</fullName>
    </submittedName>
</protein>
<sequence>MSKLSYPALLESGFHDMECHEIKKICVDAFPSSKRRGMLYQNLSNLLDSFCKINVISYCISEIWVDGSFTTNKPEPDDIDILVVTDYLLLNQAPQQYHGMISQVFDRNFVKQNYNIDVLLLYKNHPNPNLDYDSMRSYWRGWFGFDREETPKGLVRIKL</sequence>
<organism evidence="1 2">
    <name type="scientific">Providencia stuartii</name>
    <dbReference type="NCBI Taxonomy" id="588"/>
    <lineage>
        <taxon>Bacteria</taxon>
        <taxon>Pseudomonadati</taxon>
        <taxon>Pseudomonadota</taxon>
        <taxon>Gammaproteobacteria</taxon>
        <taxon>Enterobacterales</taxon>
        <taxon>Morganellaceae</taxon>
        <taxon>Providencia</taxon>
    </lineage>
</organism>